<keyword evidence="3" id="KW-1185">Reference proteome</keyword>
<dbReference type="STRING" id="195913.SAMN04488004_101209"/>
<proteinExistence type="predicted"/>
<sequence>MLGFSKRTWVALAVAGAILMFPYQLFFGAFVLVAWAWSTISMTWENPRFASRFFAELLPDAPVVASMVNGDGFFAGYGCMYAIVRLGPNAPATPPERREPPLDWYYVWDRGWHPTPAAPDDRVLSIISNCADEWPDGLAAELRAGLLTDGNYYASDARAWPENLSVYAPTVGLAAYIRYGD</sequence>
<keyword evidence="1" id="KW-0472">Membrane</keyword>
<dbReference type="EMBL" id="FOTF01000001">
    <property type="protein sequence ID" value="SFK72915.1"/>
    <property type="molecule type" value="Genomic_DNA"/>
</dbReference>
<dbReference type="Proteomes" id="UP000199550">
    <property type="component" value="Unassembled WGS sequence"/>
</dbReference>
<keyword evidence="1" id="KW-0812">Transmembrane</keyword>
<reference evidence="2 3" key="1">
    <citation type="submission" date="2016-10" db="EMBL/GenBank/DDBJ databases">
        <authorList>
            <person name="de Groot N.N."/>
        </authorList>
    </citation>
    <scope>NUCLEOTIDE SEQUENCE [LARGE SCALE GENOMIC DNA]</scope>
    <source>
        <strain evidence="2 3">DSM 16199</strain>
    </source>
</reference>
<name>A0A1I4BW88_9RHOB</name>
<evidence type="ECO:0000256" key="1">
    <source>
        <dbReference type="SAM" id="Phobius"/>
    </source>
</evidence>
<evidence type="ECO:0000313" key="2">
    <source>
        <dbReference type="EMBL" id="SFK72915.1"/>
    </source>
</evidence>
<gene>
    <name evidence="2" type="ORF">SAMN04488004_101209</name>
</gene>
<accession>A0A1I4BW88</accession>
<keyword evidence="1" id="KW-1133">Transmembrane helix</keyword>
<evidence type="ECO:0000313" key="3">
    <source>
        <dbReference type="Proteomes" id="UP000199550"/>
    </source>
</evidence>
<dbReference type="AlphaFoldDB" id="A0A1I4BW88"/>
<organism evidence="2 3">
    <name type="scientific">Loktanella salsilacus</name>
    <dbReference type="NCBI Taxonomy" id="195913"/>
    <lineage>
        <taxon>Bacteria</taxon>
        <taxon>Pseudomonadati</taxon>
        <taxon>Pseudomonadota</taxon>
        <taxon>Alphaproteobacteria</taxon>
        <taxon>Rhodobacterales</taxon>
        <taxon>Roseobacteraceae</taxon>
        <taxon>Loktanella</taxon>
    </lineage>
</organism>
<protein>
    <submittedName>
        <fullName evidence="2">Uncharacterized protein</fullName>
    </submittedName>
</protein>
<feature type="transmembrane region" description="Helical" evidence="1">
    <location>
        <begin position="12"/>
        <end position="37"/>
    </location>
</feature>